<dbReference type="Proteomes" id="UP000054164">
    <property type="component" value="Unassembled WGS sequence"/>
</dbReference>
<evidence type="ECO:0000259" key="5">
    <source>
        <dbReference type="Pfam" id="PF04542"/>
    </source>
</evidence>
<dbReference type="NCBIfam" id="TIGR02937">
    <property type="entry name" value="sigma70-ECF"/>
    <property type="match status" value="1"/>
</dbReference>
<dbReference type="Gene3D" id="1.10.10.60">
    <property type="entry name" value="Homeodomain-like"/>
    <property type="match status" value="1"/>
</dbReference>
<dbReference type="GO" id="GO:0003677">
    <property type="term" value="F:DNA binding"/>
    <property type="evidence" value="ECO:0007669"/>
    <property type="project" value="UniProtKB-KW"/>
</dbReference>
<dbReference type="PANTHER" id="PTHR30385:SF4">
    <property type="entry name" value="RNA POLYMERASE SIGMA-E FACTOR"/>
    <property type="match status" value="1"/>
</dbReference>
<dbReference type="InterPro" id="IPR014284">
    <property type="entry name" value="RNA_pol_sigma-70_dom"/>
</dbReference>
<dbReference type="AlphaFoldDB" id="A0A060N640"/>
<dbReference type="PANTHER" id="PTHR30385">
    <property type="entry name" value="SIGMA FACTOR F FLAGELLAR"/>
    <property type="match status" value="1"/>
</dbReference>
<dbReference type="Pfam" id="PF04542">
    <property type="entry name" value="Sigma70_r2"/>
    <property type="match status" value="1"/>
</dbReference>
<sequence>MNNDKSDIDTILNNFQELINIISKKYKTKYPFVELDELQQIGRIAILNSYENFNKDKGSLEGYIYVCIKNDMKKYVLKAYRKAKIEKPIFDIVNIDTKNNELSDLEYTATIKQSLSKIHNQKDKDILEQLLLENKTQENIAQNINCSQSTVSYRIKRCANLLKNDLRCFYG</sequence>
<evidence type="ECO:0000256" key="3">
    <source>
        <dbReference type="ARBA" id="ARBA00023125"/>
    </source>
</evidence>
<accession>A0A060N640</accession>
<dbReference type="GO" id="GO:0016987">
    <property type="term" value="F:sigma factor activity"/>
    <property type="evidence" value="ECO:0007669"/>
    <property type="project" value="UniProtKB-KW"/>
</dbReference>
<keyword evidence="3" id="KW-0238">DNA-binding</keyword>
<evidence type="ECO:0000256" key="1">
    <source>
        <dbReference type="ARBA" id="ARBA00023015"/>
    </source>
</evidence>
<dbReference type="Gene3D" id="1.10.1740.10">
    <property type="match status" value="1"/>
</dbReference>
<proteinExistence type="predicted"/>
<keyword evidence="1" id="KW-0805">Transcription regulation</keyword>
<dbReference type="InterPro" id="IPR013325">
    <property type="entry name" value="RNA_pol_sigma_r2"/>
</dbReference>
<dbReference type="HOGENOM" id="CLU_1560251_0_0_9"/>
<evidence type="ECO:0000259" key="6">
    <source>
        <dbReference type="Pfam" id="PF04545"/>
    </source>
</evidence>
<dbReference type="Pfam" id="PF04545">
    <property type="entry name" value="Sigma70_r4"/>
    <property type="match status" value="1"/>
</dbReference>
<feature type="domain" description="RNA polymerase sigma-70 region 4" evidence="6">
    <location>
        <begin position="120"/>
        <end position="163"/>
    </location>
</feature>
<keyword evidence="2" id="KW-0731">Sigma factor</keyword>
<dbReference type="GO" id="GO:0006352">
    <property type="term" value="P:DNA-templated transcription initiation"/>
    <property type="evidence" value="ECO:0007669"/>
    <property type="project" value="InterPro"/>
</dbReference>
<dbReference type="InterPro" id="IPR007627">
    <property type="entry name" value="RNA_pol_sigma70_r2"/>
</dbReference>
<evidence type="ECO:0000256" key="2">
    <source>
        <dbReference type="ARBA" id="ARBA00023082"/>
    </source>
</evidence>
<protein>
    <submittedName>
        <fullName evidence="7">Sigma K</fullName>
    </submittedName>
</protein>
<organism evidence="7">
    <name type="scientific">Clostridium botulinum B str. Osaka05</name>
    <dbReference type="NCBI Taxonomy" id="1407017"/>
    <lineage>
        <taxon>Bacteria</taxon>
        <taxon>Bacillati</taxon>
        <taxon>Bacillota</taxon>
        <taxon>Clostridia</taxon>
        <taxon>Eubacteriales</taxon>
        <taxon>Clostridiaceae</taxon>
        <taxon>Clostridium</taxon>
    </lineage>
</organism>
<name>A0A060N640_CLOBO</name>
<feature type="domain" description="RNA polymerase sigma-70 region 2" evidence="5">
    <location>
        <begin position="33"/>
        <end position="80"/>
    </location>
</feature>
<evidence type="ECO:0000256" key="4">
    <source>
        <dbReference type="ARBA" id="ARBA00023163"/>
    </source>
</evidence>
<dbReference type="EMBL" id="BA000059">
    <property type="protein sequence ID" value="BAO05035.1"/>
    <property type="molecule type" value="Genomic_DNA"/>
</dbReference>
<gene>
    <name evidence="7" type="ORF">CBO05P2_010</name>
</gene>
<reference evidence="7" key="1">
    <citation type="submission" date="2013-10" db="EMBL/GenBank/DDBJ databases">
        <title>Draft genome sequence of Clostridium botulinum type B strain Osaka05.</title>
        <authorList>
            <person name="Sakaguchi Y."/>
            <person name="Hosomi K."/>
            <person name="Uchiyama J."/>
            <person name="Ogura Y."/>
            <person name="Sakaguchi M."/>
            <person name="Kohda T."/>
            <person name="Mukamoto M."/>
            <person name="Misawa N."/>
            <person name="Matsuzaki S."/>
            <person name="Hayashi T."/>
            <person name="Kozaki S."/>
        </authorList>
    </citation>
    <scope>NUCLEOTIDE SEQUENCE</scope>
    <source>
        <strain evidence="7">Osaka05</strain>
    </source>
</reference>
<evidence type="ECO:0000313" key="7">
    <source>
        <dbReference type="EMBL" id="BAO05035.1"/>
    </source>
</evidence>
<dbReference type="InterPro" id="IPR013324">
    <property type="entry name" value="RNA_pol_sigma_r3/r4-like"/>
</dbReference>
<keyword evidence="4" id="KW-0804">Transcription</keyword>
<dbReference type="RefSeq" id="WP_030032148.1">
    <property type="nucleotide sequence ID" value="NZ_BA000059.1"/>
</dbReference>
<dbReference type="SUPFAM" id="SSF88946">
    <property type="entry name" value="Sigma2 domain of RNA polymerase sigma factors"/>
    <property type="match status" value="1"/>
</dbReference>
<dbReference type="SUPFAM" id="SSF88659">
    <property type="entry name" value="Sigma3 and sigma4 domains of RNA polymerase sigma factors"/>
    <property type="match status" value="1"/>
</dbReference>
<dbReference type="InterPro" id="IPR007630">
    <property type="entry name" value="RNA_pol_sigma70_r4"/>
</dbReference>